<dbReference type="InterPro" id="IPR017264">
    <property type="entry name" value="Ribosomal_mS37_fun"/>
</dbReference>
<dbReference type="EMBL" id="JANBTW010000006">
    <property type="protein sequence ID" value="KAJ2680257.1"/>
    <property type="molecule type" value="Genomic_DNA"/>
</dbReference>
<evidence type="ECO:0000313" key="2">
    <source>
        <dbReference type="Proteomes" id="UP001151518"/>
    </source>
</evidence>
<accession>A0A9W8KZ09</accession>
<dbReference type="GO" id="GO:0032543">
    <property type="term" value="P:mitochondrial translation"/>
    <property type="evidence" value="ECO:0007669"/>
    <property type="project" value="InterPro"/>
</dbReference>
<name>A0A9W8KZ09_9FUNG</name>
<protein>
    <submittedName>
        <fullName evidence="1">Uncharacterized protein</fullName>
    </submittedName>
</protein>
<organism evidence="1 2">
    <name type="scientific">Coemansia spiralis</name>
    <dbReference type="NCBI Taxonomy" id="417178"/>
    <lineage>
        <taxon>Eukaryota</taxon>
        <taxon>Fungi</taxon>
        <taxon>Fungi incertae sedis</taxon>
        <taxon>Zoopagomycota</taxon>
        <taxon>Kickxellomycotina</taxon>
        <taxon>Kickxellomycetes</taxon>
        <taxon>Kickxellales</taxon>
        <taxon>Kickxellaceae</taxon>
        <taxon>Coemansia</taxon>
    </lineage>
</organism>
<dbReference type="GO" id="GO:0005763">
    <property type="term" value="C:mitochondrial small ribosomal subunit"/>
    <property type="evidence" value="ECO:0007669"/>
    <property type="project" value="TreeGrafter"/>
</dbReference>
<dbReference type="PANTHER" id="PTHR28066:SF1">
    <property type="entry name" value="SMALL RIBOSOMAL SUBUNIT PROTEIN MS37"/>
    <property type="match status" value="1"/>
</dbReference>
<evidence type="ECO:0000313" key="1">
    <source>
        <dbReference type="EMBL" id="KAJ2680257.1"/>
    </source>
</evidence>
<gene>
    <name evidence="1" type="ORF">GGI25_000850</name>
</gene>
<proteinExistence type="predicted"/>
<reference evidence="1" key="1">
    <citation type="submission" date="2022-07" db="EMBL/GenBank/DDBJ databases">
        <title>Phylogenomic reconstructions and comparative analyses of Kickxellomycotina fungi.</title>
        <authorList>
            <person name="Reynolds N.K."/>
            <person name="Stajich J.E."/>
            <person name="Barry K."/>
            <person name="Grigoriev I.V."/>
            <person name="Crous P."/>
            <person name="Smith M.E."/>
        </authorList>
    </citation>
    <scope>NUCLEOTIDE SEQUENCE</scope>
    <source>
        <strain evidence="1">NRRL 3115</strain>
    </source>
</reference>
<dbReference type="OrthoDB" id="2210at2759"/>
<dbReference type="Proteomes" id="UP001151518">
    <property type="component" value="Unassembled WGS sequence"/>
</dbReference>
<dbReference type="AlphaFoldDB" id="A0A9W8KZ09"/>
<dbReference type="PANTHER" id="PTHR28066">
    <property type="entry name" value="37S RIBOSOMAL PROTEIN MRP10, MITOCHONDRIAL"/>
    <property type="match status" value="1"/>
</dbReference>
<dbReference type="GO" id="GO:0003735">
    <property type="term" value="F:structural constituent of ribosome"/>
    <property type="evidence" value="ECO:0007669"/>
    <property type="project" value="InterPro"/>
</dbReference>
<comment type="caution">
    <text evidence="1">The sequence shown here is derived from an EMBL/GenBank/DDBJ whole genome shotgun (WGS) entry which is preliminary data.</text>
</comment>
<sequence length="81" mass="8949">MTAVNIPRLRVKPKKVKPLAKCAVEMSSLAACWATTSVDDRRCAESAKRLVTCIQKAKTPRAEKSDVNFHLARLGRQVLGK</sequence>